<sequence>MQSLLTTKDELRRYVSTDTSSVPEPVQREAERLRGTLLLPLLGAPLLRWLEQQYVAGTTAGDDTLAGELLGLVQAPLARLSMAGSLDELQVSIDDTGIHIVSTETQKTAFQWQITGVRKTLTRKGYLDLNVLLQWLEDNRTSSPELQAWATSVSQYRRLQLLTSAPEFSRFENIQDSWPVFEALKPIITKQELFILAPQLGYEFLDELRTQVRTRTVSAENEQLLEQFIRPALASLTLARAVPELGLRLTGDGIELLVARIDTDNSKEADAGLDALLQARAFDAQRSADILLERMRQFLNQRASATRYATYFTSGPYRPATATVVPLNTTDSPLYRCF</sequence>
<protein>
    <submittedName>
        <fullName evidence="1">Uncharacterized protein</fullName>
    </submittedName>
</protein>
<dbReference type="Proteomes" id="UP000273500">
    <property type="component" value="Unassembled WGS sequence"/>
</dbReference>
<accession>A0A428KFI4</accession>
<keyword evidence="2" id="KW-1185">Reference proteome</keyword>
<evidence type="ECO:0000313" key="1">
    <source>
        <dbReference type="EMBL" id="RSK45179.1"/>
    </source>
</evidence>
<dbReference type="RefSeq" id="WP_125423754.1">
    <property type="nucleotide sequence ID" value="NZ_RWIT01000015.1"/>
</dbReference>
<comment type="caution">
    <text evidence="1">The sequence shown here is derived from an EMBL/GenBank/DDBJ whole genome shotgun (WGS) entry which is preliminary data.</text>
</comment>
<dbReference type="InterPro" id="IPR046558">
    <property type="entry name" value="DUF6712"/>
</dbReference>
<evidence type="ECO:0000313" key="2">
    <source>
        <dbReference type="Proteomes" id="UP000273500"/>
    </source>
</evidence>
<name>A0A428KFI4_9BACT</name>
<organism evidence="1 2">
    <name type="scientific">Hymenobacter rigui</name>
    <dbReference type="NCBI Taxonomy" id="334424"/>
    <lineage>
        <taxon>Bacteria</taxon>
        <taxon>Pseudomonadati</taxon>
        <taxon>Bacteroidota</taxon>
        <taxon>Cytophagia</taxon>
        <taxon>Cytophagales</taxon>
        <taxon>Hymenobacteraceae</taxon>
        <taxon>Hymenobacter</taxon>
    </lineage>
</organism>
<proteinExistence type="predicted"/>
<dbReference type="AlphaFoldDB" id="A0A428KFI4"/>
<dbReference type="EMBL" id="RWIT01000015">
    <property type="protein sequence ID" value="RSK45179.1"/>
    <property type="molecule type" value="Genomic_DNA"/>
</dbReference>
<reference evidence="1 2" key="1">
    <citation type="submission" date="2018-12" db="EMBL/GenBank/DDBJ databases">
        <authorList>
            <person name="Feng G."/>
            <person name="Zhu H."/>
        </authorList>
    </citation>
    <scope>NUCLEOTIDE SEQUENCE [LARGE SCALE GENOMIC DNA]</scope>
    <source>
        <strain evidence="1 2">KCTC 12533</strain>
    </source>
</reference>
<gene>
    <name evidence="1" type="ORF">EI291_18890</name>
</gene>
<dbReference type="Pfam" id="PF20459">
    <property type="entry name" value="DUF6712"/>
    <property type="match status" value="2"/>
</dbReference>
<dbReference type="OrthoDB" id="872721at2"/>